<dbReference type="PANTHER" id="PTHR30576:SF21">
    <property type="entry name" value="UDP-GLUCOSE:UNDECAPRENYL-PHOSPHATE GLUCOSE-1-PHOSPHATE TRANSFERASE"/>
    <property type="match status" value="1"/>
</dbReference>
<organism evidence="9 10">
    <name type="scientific">Engelhardtia mirabilis</name>
    <dbReference type="NCBI Taxonomy" id="2528011"/>
    <lineage>
        <taxon>Bacteria</taxon>
        <taxon>Pseudomonadati</taxon>
        <taxon>Planctomycetota</taxon>
        <taxon>Planctomycetia</taxon>
        <taxon>Planctomycetia incertae sedis</taxon>
        <taxon>Engelhardtia</taxon>
    </lineage>
</organism>
<evidence type="ECO:0000313" key="9">
    <source>
        <dbReference type="EMBL" id="QDU67160.1"/>
    </source>
</evidence>
<dbReference type="Pfam" id="PF02397">
    <property type="entry name" value="Bac_transf"/>
    <property type="match status" value="1"/>
</dbReference>
<dbReference type="InterPro" id="IPR003362">
    <property type="entry name" value="Bact_transf"/>
</dbReference>
<dbReference type="EMBL" id="CP036287">
    <property type="protein sequence ID" value="QDU67160.1"/>
    <property type="molecule type" value="Genomic_DNA"/>
</dbReference>
<keyword evidence="10" id="KW-1185">Reference proteome</keyword>
<evidence type="ECO:0000256" key="3">
    <source>
        <dbReference type="ARBA" id="ARBA00022679"/>
    </source>
</evidence>
<dbReference type="EC" id="2.7.8.40" evidence="9"/>
<feature type="transmembrane region" description="Helical" evidence="7">
    <location>
        <begin position="135"/>
        <end position="153"/>
    </location>
</feature>
<dbReference type="PANTHER" id="PTHR30576">
    <property type="entry name" value="COLANIC BIOSYNTHESIS UDP-GLUCOSE LIPID CARRIER TRANSFERASE"/>
    <property type="match status" value="1"/>
</dbReference>
<feature type="transmembrane region" description="Helical" evidence="7">
    <location>
        <begin position="58"/>
        <end position="83"/>
    </location>
</feature>
<reference evidence="9 10" key="1">
    <citation type="submission" date="2019-02" db="EMBL/GenBank/DDBJ databases">
        <title>Deep-cultivation of Planctomycetes and their phenomic and genomic characterization uncovers novel biology.</title>
        <authorList>
            <person name="Wiegand S."/>
            <person name="Jogler M."/>
            <person name="Boedeker C."/>
            <person name="Pinto D."/>
            <person name="Vollmers J."/>
            <person name="Rivas-Marin E."/>
            <person name="Kohn T."/>
            <person name="Peeters S.H."/>
            <person name="Heuer A."/>
            <person name="Rast P."/>
            <person name="Oberbeckmann S."/>
            <person name="Bunk B."/>
            <person name="Jeske O."/>
            <person name="Meyerdierks A."/>
            <person name="Storesund J.E."/>
            <person name="Kallscheuer N."/>
            <person name="Luecker S."/>
            <person name="Lage O.M."/>
            <person name="Pohl T."/>
            <person name="Merkel B.J."/>
            <person name="Hornburger P."/>
            <person name="Mueller R.-W."/>
            <person name="Bruemmer F."/>
            <person name="Labrenz M."/>
            <person name="Spormann A.M."/>
            <person name="Op den Camp H."/>
            <person name="Overmann J."/>
            <person name="Amann R."/>
            <person name="Jetten M.S.M."/>
            <person name="Mascher T."/>
            <person name="Medema M.H."/>
            <person name="Devos D.P."/>
            <person name="Kaster A.-K."/>
            <person name="Ovreas L."/>
            <person name="Rohde M."/>
            <person name="Galperin M.Y."/>
            <person name="Jogler C."/>
        </authorList>
    </citation>
    <scope>NUCLEOTIDE SEQUENCE [LARGE SCALE GENOMIC DNA]</scope>
    <source>
        <strain evidence="9 10">Pla133</strain>
    </source>
</reference>
<dbReference type="KEGG" id="pbap:Pla133_22380"/>
<feature type="transmembrane region" description="Helical" evidence="7">
    <location>
        <begin position="21"/>
        <end position="38"/>
    </location>
</feature>
<dbReference type="InterPro" id="IPR017464">
    <property type="entry name" value="Sugar_tfrase_EpsB_2"/>
</dbReference>
<proteinExistence type="inferred from homology"/>
<dbReference type="Proteomes" id="UP000316921">
    <property type="component" value="Chromosome"/>
</dbReference>
<keyword evidence="4 7" id="KW-0812">Transmembrane</keyword>
<evidence type="ECO:0000259" key="8">
    <source>
        <dbReference type="Pfam" id="PF02397"/>
    </source>
</evidence>
<sequence>MLNILRHYLPLRKALLITSETVFLTLVVALGMTAHLLFDPDQEMLRRVAIDRYSHADAVLRCLFGAFQAALIGQGALAFNELYEFRRSAGRVERFAGFVGSAGLALLAVVSLVLLCNFWRLDSVLDFPGLTLSQTVQVLVFSLSVGFFVLYLWRALFHRLITIWGFEERVLVLGSGRVARTLVEELTSRDSYRVVGVLPDPAPSERRDTDHLGGAMRFGDHGGPAGRQPAEVTPLVERRSRSNVQVMAKAQTEIGQERSARPLPMRPVTKPQLDDSELPLVGTLPGESLLQLAQRLNADDIVVSLEDRRGTMPTEELLRCRLAGLVVEEGEAIYERVTGKIAVEAMRPSYLIFNRGFVQHPFSEIAKRTFDIACALFGILLTWPLMAITAVLVKLDSPGPAFFRQERSGRFGQPIVVNKFRSMRTDAEKATGPVWAQENDPRITRVGRFIRKTRLDELPQLFNVLGGSMSMVGPRPERPHFIAELSQQIPYYHQRHIVKPGLTGWAQIKYPYGNTVEDALQKLQYDLFYIKYHSIPFDISICVQTIRTVLLRKGT</sequence>
<dbReference type="GO" id="GO:0016020">
    <property type="term" value="C:membrane"/>
    <property type="evidence" value="ECO:0007669"/>
    <property type="project" value="UniProtKB-SubCell"/>
</dbReference>
<keyword evidence="6 7" id="KW-0472">Membrane</keyword>
<keyword evidence="3 9" id="KW-0808">Transferase</keyword>
<dbReference type="NCBIfam" id="TIGR03025">
    <property type="entry name" value="EPS_sugtrans"/>
    <property type="match status" value="1"/>
</dbReference>
<dbReference type="GO" id="GO:0089702">
    <property type="term" value="F:undecaprenyl-phosphate glucose phosphotransferase activity"/>
    <property type="evidence" value="ECO:0007669"/>
    <property type="project" value="TreeGrafter"/>
</dbReference>
<dbReference type="GO" id="GO:0009242">
    <property type="term" value="P:colanic acid biosynthetic process"/>
    <property type="evidence" value="ECO:0007669"/>
    <property type="project" value="TreeGrafter"/>
</dbReference>
<evidence type="ECO:0000256" key="5">
    <source>
        <dbReference type="ARBA" id="ARBA00022989"/>
    </source>
</evidence>
<evidence type="ECO:0000256" key="7">
    <source>
        <dbReference type="SAM" id="Phobius"/>
    </source>
</evidence>
<dbReference type="AlphaFoldDB" id="A0A518BJK5"/>
<keyword evidence="5 7" id="KW-1133">Transmembrane helix</keyword>
<accession>A0A518BJK5</accession>
<name>A0A518BJK5_9BACT</name>
<evidence type="ECO:0000256" key="2">
    <source>
        <dbReference type="ARBA" id="ARBA00006464"/>
    </source>
</evidence>
<protein>
    <submittedName>
        <fullName evidence="9">UDP-N-acetylgalactosamine-undecaprenyl-phosphate N-acetylgalactosaminephosphotransferase</fullName>
        <ecNumber evidence="9">2.7.8.40</ecNumber>
    </submittedName>
</protein>
<dbReference type="RefSeq" id="WP_419192363.1">
    <property type="nucleotide sequence ID" value="NZ_CP036287.1"/>
</dbReference>
<dbReference type="NCBIfam" id="TIGR03013">
    <property type="entry name" value="EpsB_2"/>
    <property type="match status" value="1"/>
</dbReference>
<feature type="domain" description="Bacterial sugar transferase" evidence="8">
    <location>
        <begin position="367"/>
        <end position="550"/>
    </location>
</feature>
<evidence type="ECO:0000256" key="4">
    <source>
        <dbReference type="ARBA" id="ARBA00022692"/>
    </source>
</evidence>
<dbReference type="InterPro" id="IPR017475">
    <property type="entry name" value="EPS_sugar_tfrase"/>
</dbReference>
<evidence type="ECO:0000256" key="6">
    <source>
        <dbReference type="ARBA" id="ARBA00023136"/>
    </source>
</evidence>
<evidence type="ECO:0000313" key="10">
    <source>
        <dbReference type="Proteomes" id="UP000316921"/>
    </source>
</evidence>
<comment type="similarity">
    <text evidence="2">Belongs to the bacterial sugar transferase family.</text>
</comment>
<comment type="subcellular location">
    <subcellularLocation>
        <location evidence="1">Membrane</location>
        <topology evidence="1">Multi-pass membrane protein</topology>
    </subcellularLocation>
</comment>
<evidence type="ECO:0000256" key="1">
    <source>
        <dbReference type="ARBA" id="ARBA00004141"/>
    </source>
</evidence>
<feature type="transmembrane region" description="Helical" evidence="7">
    <location>
        <begin position="95"/>
        <end position="115"/>
    </location>
</feature>
<gene>
    <name evidence="9" type="primary">wecA_3</name>
    <name evidence="9" type="ORF">Pla133_22380</name>
</gene>